<dbReference type="EMBL" id="JBEPLJ010000005">
    <property type="protein sequence ID" value="MET3585543.1"/>
    <property type="molecule type" value="Genomic_DNA"/>
</dbReference>
<dbReference type="GO" id="GO:0043779">
    <property type="term" value="F:cobalt-precorrin-5A acetaldehyde-lyase activity"/>
    <property type="evidence" value="ECO:0007669"/>
    <property type="project" value="UniProtKB-EC"/>
</dbReference>
<dbReference type="SUPFAM" id="SSF159664">
    <property type="entry name" value="CobE/GbiG C-terminal domain-like"/>
    <property type="match status" value="1"/>
</dbReference>
<organism evidence="2 3">
    <name type="scientific">Pseudorhizobium tarimense</name>
    <dbReference type="NCBI Taxonomy" id="1079109"/>
    <lineage>
        <taxon>Bacteria</taxon>
        <taxon>Pseudomonadati</taxon>
        <taxon>Pseudomonadota</taxon>
        <taxon>Alphaproteobacteria</taxon>
        <taxon>Hyphomicrobiales</taxon>
        <taxon>Rhizobiaceae</taxon>
        <taxon>Rhizobium/Agrobacterium group</taxon>
        <taxon>Pseudorhizobium</taxon>
    </lineage>
</organism>
<evidence type="ECO:0000313" key="3">
    <source>
        <dbReference type="Proteomes" id="UP001549031"/>
    </source>
</evidence>
<dbReference type="InterPro" id="IPR052553">
    <property type="entry name" value="CbiG_hydrolase"/>
</dbReference>
<gene>
    <name evidence="2" type="ORF">ABID21_001652</name>
</gene>
<dbReference type="PANTHER" id="PTHR37477">
    <property type="entry name" value="COBALT-PRECORRIN-5A HYDROLASE"/>
    <property type="match status" value="1"/>
</dbReference>
<accession>A0ABV2H4T0</accession>
<protein>
    <submittedName>
        <fullName evidence="2">Cobalt-precorrin 5A hydrolase</fullName>
        <ecNumber evidence="2">3.7.1.12</ecNumber>
    </submittedName>
</protein>
<proteinExistence type="predicted"/>
<comment type="caution">
    <text evidence="2">The sequence shown here is derived from an EMBL/GenBank/DDBJ whole genome shotgun (WGS) entry which is preliminary data.</text>
</comment>
<evidence type="ECO:0000259" key="1">
    <source>
        <dbReference type="Pfam" id="PF01890"/>
    </source>
</evidence>
<sequence length="128" mass="13040">MIVAGLGCRKGTSADGLAAALRQACEQAGLDLSAIDALATGIIKEFEPGMIDLRDRLAVPLRIIDDEALKAVEGLTQTVSRHSLAQTSSPSLSEAAALAAAGADAQLIVARVVAEGATCALAQSEEVR</sequence>
<feature type="domain" description="CobE/GbiG C-terminal" evidence="1">
    <location>
        <begin position="2"/>
        <end position="122"/>
    </location>
</feature>
<dbReference type="Proteomes" id="UP001549031">
    <property type="component" value="Unassembled WGS sequence"/>
</dbReference>
<dbReference type="RefSeq" id="WP_247243490.1">
    <property type="nucleotide sequence ID" value="NZ_JALJRA010000005.1"/>
</dbReference>
<evidence type="ECO:0000313" key="2">
    <source>
        <dbReference type="EMBL" id="MET3585543.1"/>
    </source>
</evidence>
<name>A0ABV2H4T0_9HYPH</name>
<dbReference type="InterPro" id="IPR002750">
    <property type="entry name" value="CobE/GbiG_C"/>
</dbReference>
<dbReference type="PANTHER" id="PTHR37477:SF1">
    <property type="entry name" value="COBALT-PRECORRIN-5A HYDROLASE"/>
    <property type="match status" value="1"/>
</dbReference>
<reference evidence="2 3" key="1">
    <citation type="submission" date="2024-06" db="EMBL/GenBank/DDBJ databases">
        <title>Genomic Encyclopedia of Type Strains, Phase IV (KMG-IV): sequencing the most valuable type-strain genomes for metagenomic binning, comparative biology and taxonomic classification.</title>
        <authorList>
            <person name="Goeker M."/>
        </authorList>
    </citation>
    <scope>NUCLEOTIDE SEQUENCE [LARGE SCALE GENOMIC DNA]</scope>
    <source>
        <strain evidence="2 3">DSM 105042</strain>
    </source>
</reference>
<dbReference type="EC" id="3.7.1.12" evidence="2"/>
<keyword evidence="2" id="KW-0378">Hydrolase</keyword>
<dbReference type="InterPro" id="IPR036518">
    <property type="entry name" value="CobE/GbiG_C_sf"/>
</dbReference>
<dbReference type="Gene3D" id="3.30.420.180">
    <property type="entry name" value="CobE/GbiG C-terminal domain"/>
    <property type="match status" value="1"/>
</dbReference>
<dbReference type="Pfam" id="PF01890">
    <property type="entry name" value="CbiG_C"/>
    <property type="match status" value="1"/>
</dbReference>
<keyword evidence="3" id="KW-1185">Reference proteome</keyword>